<evidence type="ECO:0000313" key="2">
    <source>
        <dbReference type="Proteomes" id="UP000478208"/>
    </source>
</evidence>
<gene>
    <name evidence="1" type="ORF">GN138_04380</name>
</gene>
<reference evidence="1 2" key="1">
    <citation type="submission" date="2019-12" db="EMBL/GenBank/DDBJ databases">
        <authorList>
            <person name="Li J."/>
        </authorList>
    </citation>
    <scope>NUCLEOTIDE SEQUENCE [LARGE SCALE GENOMIC DNA]</scope>
    <source>
        <strain evidence="1 2">HL2-2</strain>
    </source>
</reference>
<keyword evidence="2" id="KW-1185">Reference proteome</keyword>
<sequence length="180" mass="21083">MKNIILCLFVFFIGSKPNEETLNWDADKKLTWEDFKATPNNNSDAVALTASGITFGYSVQTSGKHIIEFSTIVEAHFYPNKSWYKEDQSNIHILEHEQLHFDITELYARKFREQISELQVNQNIKKQLNKLHEDINAELSTAQHKYDKETQHSIDADQQKRWSNYVEKELAKLDIYKSSL</sequence>
<organism evidence="1 2">
    <name type="scientific">Winogradskyella endarachnes</name>
    <dbReference type="NCBI Taxonomy" id="2681965"/>
    <lineage>
        <taxon>Bacteria</taxon>
        <taxon>Pseudomonadati</taxon>
        <taxon>Bacteroidota</taxon>
        <taxon>Flavobacteriia</taxon>
        <taxon>Flavobacteriales</taxon>
        <taxon>Flavobacteriaceae</taxon>
        <taxon>Winogradskyella</taxon>
    </lineage>
</organism>
<protein>
    <submittedName>
        <fullName evidence="1">DUF922 domain-containing protein</fullName>
    </submittedName>
</protein>
<name>A0A6L6U9R5_9FLAO</name>
<accession>A0A6L6U9R5</accession>
<dbReference type="Proteomes" id="UP000478208">
    <property type="component" value="Unassembled WGS sequence"/>
</dbReference>
<proteinExistence type="predicted"/>
<dbReference type="RefSeq" id="WP_157362480.1">
    <property type="nucleotide sequence ID" value="NZ_WOWS01000001.1"/>
</dbReference>
<dbReference type="InterPro" id="IPR010321">
    <property type="entry name" value="DUF922"/>
</dbReference>
<comment type="caution">
    <text evidence="1">The sequence shown here is derived from an EMBL/GenBank/DDBJ whole genome shotgun (WGS) entry which is preliminary data.</text>
</comment>
<dbReference type="Pfam" id="PF06037">
    <property type="entry name" value="DUF922"/>
    <property type="match status" value="1"/>
</dbReference>
<evidence type="ECO:0000313" key="1">
    <source>
        <dbReference type="EMBL" id="MUU77672.1"/>
    </source>
</evidence>
<dbReference type="EMBL" id="WOWS01000001">
    <property type="protein sequence ID" value="MUU77672.1"/>
    <property type="molecule type" value="Genomic_DNA"/>
</dbReference>
<dbReference type="AlphaFoldDB" id="A0A6L6U9R5"/>